<organism evidence="8 9">
    <name type="scientific">Cephalotus follicularis</name>
    <name type="common">Albany pitcher plant</name>
    <dbReference type="NCBI Taxonomy" id="3775"/>
    <lineage>
        <taxon>Eukaryota</taxon>
        <taxon>Viridiplantae</taxon>
        <taxon>Streptophyta</taxon>
        <taxon>Embryophyta</taxon>
        <taxon>Tracheophyta</taxon>
        <taxon>Spermatophyta</taxon>
        <taxon>Magnoliopsida</taxon>
        <taxon>eudicotyledons</taxon>
        <taxon>Gunneridae</taxon>
        <taxon>Pentapetalae</taxon>
        <taxon>rosids</taxon>
        <taxon>fabids</taxon>
        <taxon>Oxalidales</taxon>
        <taxon>Cephalotaceae</taxon>
        <taxon>Cephalotus</taxon>
    </lineage>
</organism>
<dbReference type="AlphaFoldDB" id="A0A1Q3AWM8"/>
<keyword evidence="5" id="KW-0287">Flowering</keyword>
<keyword evidence="3" id="KW-0221">Differentiation</keyword>
<keyword evidence="9" id="KW-1185">Reference proteome</keyword>
<sequence length="422" mass="45924">MGSKGRIPPSHLRRPVPGHGMIHPDPFGPGIRPPGAFSPFDMLPHPEVIEQKLAGQQMEMQKLAIENERLAATHSTLRQELASAQHELHVLHAHIGAVKSEREQQMKGLADKISNMEAELKAADPIKSELQKAHSDAQNLHVARQELISKVQQLHQDRQRAQVDVQQFSALISELESVRQEYQHCRSTYDYEKILYNDHLESLQVMEKNYMTMASEVEKLRAELTNSANVDRRTGGPYVGMTGNNENEALGHPMGQKAYEDGYPVPQVHGALPASVGSGANAGAGAPAYVGAQSGPVAARVPSYESSRGPGYDAQRVPGYDAQRGPGYDTQRMLSYDAQRGAVYDAQRGPVYDAQRPGYDMQRGPGYDASRGTSYDAVVRGAAMLHGQVTPPNNAAYGSATPPARVGNGYEAPPRGGNPVQR</sequence>
<feature type="region of interest" description="Disordered" evidence="7">
    <location>
        <begin position="301"/>
        <end position="322"/>
    </location>
</feature>
<keyword evidence="2" id="KW-0217">Developmental protein</keyword>
<proteinExistence type="inferred from homology"/>
<keyword evidence="4 6" id="KW-0175">Coiled coil</keyword>
<dbReference type="InterPro" id="IPR040353">
    <property type="entry name" value="FLX/FLX-like"/>
</dbReference>
<dbReference type="PANTHER" id="PTHR33405:SF4">
    <property type="entry name" value="PROTEIN FLX-LIKE 2"/>
    <property type="match status" value="1"/>
</dbReference>
<name>A0A1Q3AWM8_CEPFO</name>
<dbReference type="InParanoid" id="A0A1Q3AWM8"/>
<feature type="region of interest" description="Disordered" evidence="7">
    <location>
        <begin position="1"/>
        <end position="25"/>
    </location>
</feature>
<comment type="caution">
    <text evidence="8">The sequence shown here is derived from an EMBL/GenBank/DDBJ whole genome shotgun (WGS) entry which is preliminary data.</text>
</comment>
<feature type="region of interest" description="Disordered" evidence="7">
    <location>
        <begin position="390"/>
        <end position="422"/>
    </location>
</feature>
<dbReference type="EMBL" id="BDDD01000135">
    <property type="protein sequence ID" value="GAV60054.1"/>
    <property type="molecule type" value="Genomic_DNA"/>
</dbReference>
<comment type="similarity">
    <text evidence="1">Belongs to the FLX family.</text>
</comment>
<feature type="coiled-coil region" evidence="6">
    <location>
        <begin position="60"/>
        <end position="119"/>
    </location>
</feature>
<evidence type="ECO:0008006" key="10">
    <source>
        <dbReference type="Google" id="ProtNLM"/>
    </source>
</evidence>
<accession>A0A1Q3AWM8</accession>
<dbReference type="STRING" id="3775.A0A1Q3AWM8"/>
<evidence type="ECO:0000256" key="2">
    <source>
        <dbReference type="ARBA" id="ARBA00022473"/>
    </source>
</evidence>
<evidence type="ECO:0000256" key="6">
    <source>
        <dbReference type="SAM" id="Coils"/>
    </source>
</evidence>
<dbReference type="PANTHER" id="PTHR33405">
    <property type="entry name" value="PROTEIN FLX-LIKE 2"/>
    <property type="match status" value="1"/>
</dbReference>
<protein>
    <recommendedName>
        <fullName evidence="10">Protein FLX-like 2</fullName>
    </recommendedName>
</protein>
<gene>
    <name evidence="8" type="ORF">CFOL_v3_03585</name>
</gene>
<evidence type="ECO:0000256" key="1">
    <source>
        <dbReference type="ARBA" id="ARBA00005405"/>
    </source>
</evidence>
<dbReference type="GO" id="GO:0030154">
    <property type="term" value="P:cell differentiation"/>
    <property type="evidence" value="ECO:0007669"/>
    <property type="project" value="UniProtKB-KW"/>
</dbReference>
<reference evidence="9" key="1">
    <citation type="submission" date="2016-04" db="EMBL/GenBank/DDBJ databases">
        <title>Cephalotus genome sequencing.</title>
        <authorList>
            <person name="Fukushima K."/>
            <person name="Hasebe M."/>
            <person name="Fang X."/>
        </authorList>
    </citation>
    <scope>NUCLEOTIDE SEQUENCE [LARGE SCALE GENOMIC DNA]</scope>
    <source>
        <strain evidence="9">cv. St1</strain>
    </source>
</reference>
<dbReference type="FunCoup" id="A0A1Q3AWM8">
    <property type="interactions" value="326"/>
</dbReference>
<evidence type="ECO:0000313" key="9">
    <source>
        <dbReference type="Proteomes" id="UP000187406"/>
    </source>
</evidence>
<dbReference type="GO" id="GO:0009908">
    <property type="term" value="P:flower development"/>
    <property type="evidence" value="ECO:0007669"/>
    <property type="project" value="UniProtKB-KW"/>
</dbReference>
<evidence type="ECO:0000256" key="5">
    <source>
        <dbReference type="ARBA" id="ARBA00023089"/>
    </source>
</evidence>
<dbReference type="Proteomes" id="UP000187406">
    <property type="component" value="Unassembled WGS sequence"/>
</dbReference>
<evidence type="ECO:0000256" key="4">
    <source>
        <dbReference type="ARBA" id="ARBA00023054"/>
    </source>
</evidence>
<evidence type="ECO:0000313" key="8">
    <source>
        <dbReference type="EMBL" id="GAV60054.1"/>
    </source>
</evidence>
<dbReference type="OrthoDB" id="1911379at2759"/>
<evidence type="ECO:0000256" key="3">
    <source>
        <dbReference type="ARBA" id="ARBA00022782"/>
    </source>
</evidence>
<evidence type="ECO:0000256" key="7">
    <source>
        <dbReference type="SAM" id="MobiDB-lite"/>
    </source>
</evidence>